<dbReference type="EMBL" id="RSCL01000024">
    <property type="protein sequence ID" value="RUT00407.1"/>
    <property type="molecule type" value="Genomic_DNA"/>
</dbReference>
<dbReference type="AlphaFoldDB" id="A0A433V2T4"/>
<dbReference type="OrthoDB" id="425925at2"/>
<comment type="caution">
    <text evidence="2">The sequence shown here is derived from an EMBL/GenBank/DDBJ whole genome shotgun (WGS) entry which is preliminary data.</text>
</comment>
<evidence type="ECO:0000256" key="1">
    <source>
        <dbReference type="SAM" id="Coils"/>
    </source>
</evidence>
<feature type="coiled-coil region" evidence="1">
    <location>
        <begin position="62"/>
        <end position="99"/>
    </location>
</feature>
<gene>
    <name evidence="2" type="ORF">DSM106972_075350</name>
</gene>
<sequence>MDEIDKLLAEIQNEYTQAPKSQSQSQRPNIRTFNNVVSSDKPIGLDKLLADVKADFDEKDLAVELQRQQELEAKRIRVLEERQKKRDALKQQAQIWLSELEPLSPEGLWFESFSQGYPSQLDAAVEYLEGLEN</sequence>
<reference evidence="2" key="1">
    <citation type="submission" date="2018-12" db="EMBL/GenBank/DDBJ databases">
        <authorList>
            <person name="Will S."/>
            <person name="Neumann-Schaal M."/>
            <person name="Henke P."/>
        </authorList>
    </citation>
    <scope>NUCLEOTIDE SEQUENCE</scope>
    <source>
        <strain evidence="2">PCC 7102</strain>
    </source>
</reference>
<dbReference type="RefSeq" id="WP_127085620.1">
    <property type="nucleotide sequence ID" value="NZ_RSCL01000024.1"/>
</dbReference>
<organism evidence="2 3">
    <name type="scientific">Dulcicalothrix desertica PCC 7102</name>
    <dbReference type="NCBI Taxonomy" id="232991"/>
    <lineage>
        <taxon>Bacteria</taxon>
        <taxon>Bacillati</taxon>
        <taxon>Cyanobacteriota</taxon>
        <taxon>Cyanophyceae</taxon>
        <taxon>Nostocales</taxon>
        <taxon>Calotrichaceae</taxon>
        <taxon>Dulcicalothrix</taxon>
    </lineage>
</organism>
<dbReference type="Proteomes" id="UP000271624">
    <property type="component" value="Unassembled WGS sequence"/>
</dbReference>
<proteinExistence type="predicted"/>
<name>A0A433V2T4_9CYAN</name>
<dbReference type="Pfam" id="PF26643">
    <property type="entry name" value="Slr1339"/>
    <property type="match status" value="1"/>
</dbReference>
<dbReference type="NCBIfam" id="NF047397">
    <property type="entry name" value="slr1339_fam"/>
    <property type="match status" value="1"/>
</dbReference>
<keyword evidence="3" id="KW-1185">Reference proteome</keyword>
<reference evidence="2" key="2">
    <citation type="journal article" date="2019" name="Genome Biol. Evol.">
        <title>Day and night: Metabolic profiles and evolutionary relationships of six axenic non-marine cyanobacteria.</title>
        <authorList>
            <person name="Will S.E."/>
            <person name="Henke P."/>
            <person name="Boedeker C."/>
            <person name="Huang S."/>
            <person name="Brinkmann H."/>
            <person name="Rohde M."/>
            <person name="Jarek M."/>
            <person name="Friedl T."/>
            <person name="Seufert S."/>
            <person name="Schumacher M."/>
            <person name="Overmann J."/>
            <person name="Neumann-Schaal M."/>
            <person name="Petersen J."/>
        </authorList>
    </citation>
    <scope>NUCLEOTIDE SEQUENCE [LARGE SCALE GENOMIC DNA]</scope>
    <source>
        <strain evidence="2">PCC 7102</strain>
    </source>
</reference>
<evidence type="ECO:0000313" key="3">
    <source>
        <dbReference type="Proteomes" id="UP000271624"/>
    </source>
</evidence>
<keyword evidence="1" id="KW-0175">Coiled coil</keyword>
<protein>
    <submittedName>
        <fullName evidence="2">Uncharacterized protein</fullName>
    </submittedName>
</protein>
<dbReference type="InterPro" id="IPR058106">
    <property type="entry name" value="Slr1339"/>
</dbReference>
<accession>A0A433V2T4</accession>
<evidence type="ECO:0000313" key="2">
    <source>
        <dbReference type="EMBL" id="RUT00407.1"/>
    </source>
</evidence>